<evidence type="ECO:0000313" key="3">
    <source>
        <dbReference type="Proteomes" id="UP000682733"/>
    </source>
</evidence>
<accession>A0A8S2R302</accession>
<dbReference type="AlphaFoldDB" id="A0A8S2R302"/>
<comment type="caution">
    <text evidence="2">The sequence shown here is derived from an EMBL/GenBank/DDBJ whole genome shotgun (WGS) entry which is preliminary data.</text>
</comment>
<name>A0A8S2R302_9BILA</name>
<reference evidence="2" key="1">
    <citation type="submission" date="2021-02" db="EMBL/GenBank/DDBJ databases">
        <authorList>
            <person name="Nowell W R."/>
        </authorList>
    </citation>
    <scope>NUCLEOTIDE SEQUENCE</scope>
</reference>
<dbReference type="EMBL" id="CAJOBA010042983">
    <property type="protein sequence ID" value="CAF4142710.1"/>
    <property type="molecule type" value="Genomic_DNA"/>
</dbReference>
<dbReference type="Proteomes" id="UP000677228">
    <property type="component" value="Unassembled WGS sequence"/>
</dbReference>
<sequence>MKLFFGMCVCSFQRHFFKKHQAKETFLQSDDILNDVRQLVTDASQLSVEVDSENRFSEIDVNGEDAETEKKDLYDEVRRLYVSMLLKIREGHMLPGVIMHSISLGYSGLLESFLSSSNALAAIGEGKEHLAKVRYILESISETDASYIMAQGLLRRY</sequence>
<dbReference type="Proteomes" id="UP000682733">
    <property type="component" value="Unassembled WGS sequence"/>
</dbReference>
<evidence type="ECO:0000313" key="2">
    <source>
        <dbReference type="EMBL" id="CAF4142710.1"/>
    </source>
</evidence>
<organism evidence="2 3">
    <name type="scientific">Didymodactylos carnosus</name>
    <dbReference type="NCBI Taxonomy" id="1234261"/>
    <lineage>
        <taxon>Eukaryota</taxon>
        <taxon>Metazoa</taxon>
        <taxon>Spiralia</taxon>
        <taxon>Gnathifera</taxon>
        <taxon>Rotifera</taxon>
        <taxon>Eurotatoria</taxon>
        <taxon>Bdelloidea</taxon>
        <taxon>Philodinida</taxon>
        <taxon>Philodinidae</taxon>
        <taxon>Didymodactylos</taxon>
    </lineage>
</organism>
<gene>
    <name evidence="1" type="ORF">OVA965_LOCUS29901</name>
    <name evidence="2" type="ORF">TMI583_LOCUS30691</name>
</gene>
<protein>
    <submittedName>
        <fullName evidence="2">Uncharacterized protein</fullName>
    </submittedName>
</protein>
<dbReference type="EMBL" id="CAJNOK010021364">
    <property type="protein sequence ID" value="CAF1331281.1"/>
    <property type="molecule type" value="Genomic_DNA"/>
</dbReference>
<proteinExistence type="predicted"/>
<evidence type="ECO:0000313" key="1">
    <source>
        <dbReference type="EMBL" id="CAF1331281.1"/>
    </source>
</evidence>